<dbReference type="Gene3D" id="3.40.50.720">
    <property type="entry name" value="NAD(P)-binding Rossmann-like Domain"/>
    <property type="match status" value="1"/>
</dbReference>
<gene>
    <name evidence="3" type="ORF">GCM10011395_22780</name>
</gene>
<keyword evidence="2" id="KW-0560">Oxidoreductase</keyword>
<dbReference type="SUPFAM" id="SSF51735">
    <property type="entry name" value="NAD(P)-binding Rossmann-fold domains"/>
    <property type="match status" value="1"/>
</dbReference>
<evidence type="ECO:0000313" key="4">
    <source>
        <dbReference type="Proteomes" id="UP000618591"/>
    </source>
</evidence>
<dbReference type="RefSeq" id="WP_188447560.1">
    <property type="nucleotide sequence ID" value="NZ_BMDW01000013.1"/>
</dbReference>
<dbReference type="InterPro" id="IPR020904">
    <property type="entry name" value="Sc_DH/Rdtase_CS"/>
</dbReference>
<proteinExistence type="inferred from homology"/>
<protein>
    <submittedName>
        <fullName evidence="3">3-alpha-hydroxysteroid dehydrogenase</fullName>
    </submittedName>
</protein>
<comment type="similarity">
    <text evidence="1">Belongs to the short-chain dehydrogenases/reductases (SDR) family.</text>
</comment>
<keyword evidence="4" id="KW-1185">Reference proteome</keyword>
<dbReference type="EMBL" id="BMDW01000013">
    <property type="protein sequence ID" value="GGA51884.1"/>
    <property type="molecule type" value="Genomic_DNA"/>
</dbReference>
<dbReference type="InterPro" id="IPR036291">
    <property type="entry name" value="NAD(P)-bd_dom_sf"/>
</dbReference>
<dbReference type="PANTHER" id="PTHR24321">
    <property type="entry name" value="DEHYDROGENASES, SHORT CHAIN"/>
    <property type="match status" value="1"/>
</dbReference>
<accession>A0ABQ1GXH2</accession>
<dbReference type="Proteomes" id="UP000618591">
    <property type="component" value="Unassembled WGS sequence"/>
</dbReference>
<reference evidence="4" key="1">
    <citation type="journal article" date="2019" name="Int. J. Syst. Evol. Microbiol.">
        <title>The Global Catalogue of Microorganisms (GCM) 10K type strain sequencing project: providing services to taxonomists for standard genome sequencing and annotation.</title>
        <authorList>
            <consortium name="The Broad Institute Genomics Platform"/>
            <consortium name="The Broad Institute Genome Sequencing Center for Infectious Disease"/>
            <person name="Wu L."/>
            <person name="Ma J."/>
        </authorList>
    </citation>
    <scope>NUCLEOTIDE SEQUENCE [LARGE SCALE GENOMIC DNA]</scope>
    <source>
        <strain evidence="4">CGMCC 1.10106</strain>
    </source>
</reference>
<dbReference type="PROSITE" id="PS00061">
    <property type="entry name" value="ADH_SHORT"/>
    <property type="match status" value="1"/>
</dbReference>
<evidence type="ECO:0000256" key="1">
    <source>
        <dbReference type="ARBA" id="ARBA00006484"/>
    </source>
</evidence>
<evidence type="ECO:0000256" key="2">
    <source>
        <dbReference type="ARBA" id="ARBA00023002"/>
    </source>
</evidence>
<dbReference type="PRINTS" id="PR00080">
    <property type="entry name" value="SDRFAMILY"/>
</dbReference>
<dbReference type="InterPro" id="IPR002347">
    <property type="entry name" value="SDR_fam"/>
</dbReference>
<sequence>MDRLKGKIAIITGASQGMGSAHAKAFIDEGAKVVLTDLNVADGDALAKSLGEHAIFVEHDVSDAAGWRRVVDAAEAAFGPVSVLVNNAGIIGPVSMSADLDEAAYARVCAINQTGVFLGMKAVLPGMIAAGNGSIVNISSISGIVAIVGSPNLAYVGSKFAVRGMTKHVAVEYGDRNIRANSVHPGYVRTPMMVAATDEDGGGAAMAIPLRRFAESVEISNLVVFLASDEASFITGAEHVIDGGMTAA</sequence>
<organism evidence="3 4">
    <name type="scientific">Sphingomonas psychrolutea</name>
    <dbReference type="NCBI Taxonomy" id="1259676"/>
    <lineage>
        <taxon>Bacteria</taxon>
        <taxon>Pseudomonadati</taxon>
        <taxon>Pseudomonadota</taxon>
        <taxon>Alphaproteobacteria</taxon>
        <taxon>Sphingomonadales</taxon>
        <taxon>Sphingomonadaceae</taxon>
        <taxon>Sphingomonas</taxon>
    </lineage>
</organism>
<name>A0ABQ1GXH2_9SPHN</name>
<evidence type="ECO:0000313" key="3">
    <source>
        <dbReference type="EMBL" id="GGA51884.1"/>
    </source>
</evidence>
<dbReference type="Pfam" id="PF13561">
    <property type="entry name" value="adh_short_C2"/>
    <property type="match status" value="1"/>
</dbReference>
<dbReference type="NCBIfam" id="NF005559">
    <property type="entry name" value="PRK07231.1"/>
    <property type="match status" value="1"/>
</dbReference>
<dbReference type="PRINTS" id="PR00081">
    <property type="entry name" value="GDHRDH"/>
</dbReference>
<comment type="caution">
    <text evidence="3">The sequence shown here is derived from an EMBL/GenBank/DDBJ whole genome shotgun (WGS) entry which is preliminary data.</text>
</comment>
<dbReference type="PANTHER" id="PTHR24321:SF8">
    <property type="entry name" value="ESTRADIOL 17-BETA-DEHYDROGENASE 8-RELATED"/>
    <property type="match status" value="1"/>
</dbReference>